<accession>A0A0W0R5R4</accession>
<dbReference type="FunFam" id="3.30.70.270:FF:000001">
    <property type="entry name" value="Diguanylate cyclase domain protein"/>
    <property type="match status" value="1"/>
</dbReference>
<evidence type="ECO:0000313" key="8">
    <source>
        <dbReference type="Proteomes" id="UP000281170"/>
    </source>
</evidence>
<dbReference type="EMBL" id="LR134418">
    <property type="protein sequence ID" value="VEH85020.1"/>
    <property type="molecule type" value="Genomic_DNA"/>
</dbReference>
<feature type="transmembrane region" description="Helical" evidence="2">
    <location>
        <begin position="212"/>
        <end position="230"/>
    </location>
</feature>
<dbReference type="InterPro" id="IPR029787">
    <property type="entry name" value="Nucleotide_cyclase"/>
</dbReference>
<evidence type="ECO:0000313" key="5">
    <source>
        <dbReference type="EMBL" id="KTC66422.1"/>
    </source>
</evidence>
<feature type="domain" description="EAL" evidence="3">
    <location>
        <begin position="487"/>
        <end position="739"/>
    </location>
</feature>
<sequence>MNDIDNTLILDEKTLKRIPPVFVFVIILVLGSPIIALNYFGFDFGTMAKSLGYDSKLSSYLIEAQIRGYFRQTLLQWSAFSLAAITVLLSFTQYRLTNDKIALVIGMGVLFSGAVEALHTLVIDGLSPYFIDKTNLDAVIWTLSNSVSALIFIIGLALILYYKNTKKVRVNTFILIGVFILISAFSLIYYAATLIKLPQMSIEGAILSRPYELVYLLLYLFLIIFLYPRIYKQYPYILTNCIFYMGVTQIVIGIYLMVLSSSPYDSAFNIAYFLKIIFYFIPFACLIINYVFSYNAILIAQEKLRLSEQRLKYIAAHDALTNLYNRREFGTLLEKTIEHNNRRNSTFALFVIDLDNFKSINDTLGHIEGDLFLKQFTMQLSSLVRRGDILSRIGGDEFTLISPRLKTEIEAKRLAERIIKGLNIPYHIHGTILTVTVSIGISLFPKDGDKSEKILKNADIAMYSAKKSGKNTYRFYSEKLSHSKHRETEIEFYLKGAIENNELSLCFQPQYNLLTKEIIGAEVLLRWYNKALGNILPNEFIPVAENTGFIISLGNWVLLKTCEQAKRWSERYKSHLSFTINISSHQFENKDFVQSVNEILERTMFPASNLNLDIPESLLVKNDSGIFEELQEINSLGATITIDDFGMGYSSLNHLKSLPIKTLKIDKLFIAEIKNSTDKVVVIDTIIKLANELGMSIMAEGIETEEQLDYLLARNCLQGQGFYLSKPLTAQEFESIAFE</sequence>
<dbReference type="CDD" id="cd01949">
    <property type="entry name" value="GGDEF"/>
    <property type="match status" value="1"/>
</dbReference>
<gene>
    <name evidence="6" type="primary">cph2_3</name>
    <name evidence="5" type="ORF">Lade_1080</name>
    <name evidence="6" type="ORF">NCTC12735_00641</name>
</gene>
<proteinExistence type="predicted"/>
<dbReference type="AlphaFoldDB" id="A0A0W0R5R4"/>
<dbReference type="Gene3D" id="3.20.20.450">
    <property type="entry name" value="EAL domain"/>
    <property type="match status" value="1"/>
</dbReference>
<dbReference type="CDD" id="cd01948">
    <property type="entry name" value="EAL"/>
    <property type="match status" value="1"/>
</dbReference>
<feature type="transmembrane region" description="Helical" evidence="2">
    <location>
        <begin position="276"/>
        <end position="300"/>
    </location>
</feature>
<keyword evidence="2" id="KW-0472">Membrane</keyword>
<name>A0A0W0R5R4_9GAMM</name>
<dbReference type="PROSITE" id="PS50887">
    <property type="entry name" value="GGDEF"/>
    <property type="match status" value="1"/>
</dbReference>
<dbReference type="SUPFAM" id="SSF141868">
    <property type="entry name" value="EAL domain-like"/>
    <property type="match status" value="1"/>
</dbReference>
<feature type="domain" description="GGDEF" evidence="4">
    <location>
        <begin position="345"/>
        <end position="478"/>
    </location>
</feature>
<reference evidence="6 8" key="2">
    <citation type="submission" date="2018-12" db="EMBL/GenBank/DDBJ databases">
        <authorList>
            <consortium name="Pathogen Informatics"/>
        </authorList>
    </citation>
    <scope>NUCLEOTIDE SEQUENCE [LARGE SCALE GENOMIC DNA]</scope>
    <source>
        <strain evidence="6 8">NCTC12735</strain>
        <plasmid evidence="8">9</plasmid>
    </source>
</reference>
<feature type="transmembrane region" description="Helical" evidence="2">
    <location>
        <begin position="21"/>
        <end position="42"/>
    </location>
</feature>
<dbReference type="SMART" id="SM00052">
    <property type="entry name" value="EAL"/>
    <property type="match status" value="1"/>
</dbReference>
<comment type="cofactor">
    <cofactor evidence="1">
        <name>Mg(2+)</name>
        <dbReference type="ChEBI" id="CHEBI:18420"/>
    </cofactor>
</comment>
<keyword evidence="6" id="KW-0614">Plasmid</keyword>
<evidence type="ECO:0000313" key="7">
    <source>
        <dbReference type="Proteomes" id="UP000054859"/>
    </source>
</evidence>
<dbReference type="Pfam" id="PF00990">
    <property type="entry name" value="GGDEF"/>
    <property type="match status" value="1"/>
</dbReference>
<feature type="transmembrane region" description="Helical" evidence="2">
    <location>
        <begin position="101"/>
        <end position="118"/>
    </location>
</feature>
<dbReference type="InterPro" id="IPR043128">
    <property type="entry name" value="Rev_trsase/Diguanyl_cyclase"/>
</dbReference>
<dbReference type="KEGG" id="ladl:NCTC12735_00641"/>
<dbReference type="PANTHER" id="PTHR44757">
    <property type="entry name" value="DIGUANYLATE CYCLASE DGCP"/>
    <property type="match status" value="1"/>
</dbReference>
<feature type="transmembrane region" description="Helical" evidence="2">
    <location>
        <begin position="74"/>
        <end position="94"/>
    </location>
</feature>
<evidence type="ECO:0000259" key="3">
    <source>
        <dbReference type="PROSITE" id="PS50883"/>
    </source>
</evidence>
<keyword evidence="2" id="KW-0812">Transmembrane</keyword>
<dbReference type="InterPro" id="IPR001633">
    <property type="entry name" value="EAL_dom"/>
</dbReference>
<dbReference type="NCBIfam" id="TIGR00254">
    <property type="entry name" value="GGDEF"/>
    <property type="match status" value="1"/>
</dbReference>
<dbReference type="InterPro" id="IPR000160">
    <property type="entry name" value="GGDEF_dom"/>
</dbReference>
<dbReference type="PROSITE" id="PS50883">
    <property type="entry name" value="EAL"/>
    <property type="match status" value="1"/>
</dbReference>
<dbReference type="RefSeq" id="WP_232048497.1">
    <property type="nucleotide sequence ID" value="NZ_CAAAHS010000002.1"/>
</dbReference>
<reference evidence="5 7" key="1">
    <citation type="submission" date="2015-11" db="EMBL/GenBank/DDBJ databases">
        <title>Identification of large and diverse effector repertoires of 38 Legionella species.</title>
        <authorList>
            <person name="Burstein D."/>
            <person name="Amaro F."/>
            <person name="Zusman T."/>
            <person name="Lifshitz Z."/>
            <person name="Cohen O."/>
            <person name="Gilbert J.A."/>
            <person name="Pupko T."/>
            <person name="Shuman H.A."/>
            <person name="Segal G."/>
        </authorList>
    </citation>
    <scope>NUCLEOTIDE SEQUENCE [LARGE SCALE GENOMIC DNA]</scope>
    <source>
        <strain evidence="5 7">1762-AUS-E</strain>
    </source>
</reference>
<dbReference type="SUPFAM" id="SSF55073">
    <property type="entry name" value="Nucleotide cyclase"/>
    <property type="match status" value="1"/>
</dbReference>
<dbReference type="SMART" id="SM00267">
    <property type="entry name" value="GGDEF"/>
    <property type="match status" value="1"/>
</dbReference>
<dbReference type="InterPro" id="IPR035919">
    <property type="entry name" value="EAL_sf"/>
</dbReference>
<feature type="transmembrane region" description="Helical" evidence="2">
    <location>
        <begin position="242"/>
        <end position="264"/>
    </location>
</feature>
<geneLocation type="plasmid" evidence="6 8">
    <name>9</name>
</geneLocation>
<feature type="transmembrane region" description="Helical" evidence="2">
    <location>
        <begin position="138"/>
        <end position="161"/>
    </location>
</feature>
<dbReference type="Pfam" id="PF00563">
    <property type="entry name" value="EAL"/>
    <property type="match status" value="1"/>
</dbReference>
<dbReference type="PATRIC" id="fig|45056.6.peg.1119"/>
<evidence type="ECO:0000313" key="6">
    <source>
        <dbReference type="EMBL" id="VEH85020.1"/>
    </source>
</evidence>
<dbReference type="PANTHER" id="PTHR44757:SF2">
    <property type="entry name" value="BIOFILM ARCHITECTURE MAINTENANCE PROTEIN MBAA"/>
    <property type="match status" value="1"/>
</dbReference>
<keyword evidence="7" id="KW-1185">Reference proteome</keyword>
<feature type="transmembrane region" description="Helical" evidence="2">
    <location>
        <begin position="173"/>
        <end position="192"/>
    </location>
</feature>
<organism evidence="5 7">
    <name type="scientific">Legionella adelaidensis</name>
    <dbReference type="NCBI Taxonomy" id="45056"/>
    <lineage>
        <taxon>Bacteria</taxon>
        <taxon>Pseudomonadati</taxon>
        <taxon>Pseudomonadota</taxon>
        <taxon>Gammaproteobacteria</taxon>
        <taxon>Legionellales</taxon>
        <taxon>Legionellaceae</taxon>
        <taxon>Legionella</taxon>
    </lineage>
</organism>
<protein>
    <submittedName>
        <fullName evidence="5">Sensory box protein</fullName>
    </submittedName>
</protein>
<dbReference type="STRING" id="45056.Lade_1080"/>
<dbReference type="Proteomes" id="UP000281170">
    <property type="component" value="Plasmid 9"/>
</dbReference>
<dbReference type="InterPro" id="IPR052155">
    <property type="entry name" value="Biofilm_reg_signaling"/>
</dbReference>
<dbReference type="GO" id="GO:0003824">
    <property type="term" value="F:catalytic activity"/>
    <property type="evidence" value="ECO:0007669"/>
    <property type="project" value="UniProtKB-ARBA"/>
</dbReference>
<dbReference type="Proteomes" id="UP000054859">
    <property type="component" value="Unassembled WGS sequence"/>
</dbReference>
<keyword evidence="2" id="KW-1133">Transmembrane helix</keyword>
<dbReference type="Gene3D" id="3.30.70.270">
    <property type="match status" value="1"/>
</dbReference>
<evidence type="ECO:0000256" key="2">
    <source>
        <dbReference type="SAM" id="Phobius"/>
    </source>
</evidence>
<evidence type="ECO:0000259" key="4">
    <source>
        <dbReference type="PROSITE" id="PS50887"/>
    </source>
</evidence>
<dbReference type="EMBL" id="LNKA01000001">
    <property type="protein sequence ID" value="KTC66422.1"/>
    <property type="molecule type" value="Genomic_DNA"/>
</dbReference>
<evidence type="ECO:0000256" key="1">
    <source>
        <dbReference type="ARBA" id="ARBA00001946"/>
    </source>
</evidence>